<dbReference type="Proteomes" id="UP000663881">
    <property type="component" value="Unassembled WGS sequence"/>
</dbReference>
<comment type="caution">
    <text evidence="4">The sequence shown here is derived from an EMBL/GenBank/DDBJ whole genome shotgun (WGS) entry which is preliminary data.</text>
</comment>
<proteinExistence type="predicted"/>
<dbReference type="PROSITE" id="PS00028">
    <property type="entry name" value="ZINC_FINGER_C2H2_1"/>
    <property type="match status" value="1"/>
</dbReference>
<evidence type="ECO:0000259" key="3">
    <source>
        <dbReference type="PROSITE" id="PS00028"/>
    </source>
</evidence>
<accession>A0A819PJF3</accession>
<evidence type="ECO:0000256" key="2">
    <source>
        <dbReference type="SAM" id="MobiDB-lite"/>
    </source>
</evidence>
<reference evidence="4" key="1">
    <citation type="submission" date="2021-02" db="EMBL/GenBank/DDBJ databases">
        <authorList>
            <person name="Nowell W R."/>
        </authorList>
    </citation>
    <scope>NUCLEOTIDE SEQUENCE</scope>
</reference>
<protein>
    <recommendedName>
        <fullName evidence="3">C2H2-type domain-containing protein</fullName>
    </recommendedName>
</protein>
<dbReference type="PANTHER" id="PTHR46954:SF1">
    <property type="entry name" value="C2H2-TYPE DOMAIN-CONTAINING PROTEIN"/>
    <property type="match status" value="1"/>
</dbReference>
<dbReference type="AlphaFoldDB" id="A0A819PJF3"/>
<name>A0A819PJF3_9BILA</name>
<feature type="region of interest" description="Disordered" evidence="2">
    <location>
        <begin position="65"/>
        <end position="104"/>
    </location>
</feature>
<evidence type="ECO:0000256" key="1">
    <source>
        <dbReference type="SAM" id="Coils"/>
    </source>
</evidence>
<feature type="non-terminal residue" evidence="4">
    <location>
        <position position="1"/>
    </location>
</feature>
<dbReference type="EMBL" id="CAJOAY010003290">
    <property type="protein sequence ID" value="CAF4013965.1"/>
    <property type="molecule type" value="Genomic_DNA"/>
</dbReference>
<sequence>NNNNTMSTKNCQLALYKSFMDAFIKGHPGMTKYACHYNSQLEWTKIKTNEQLIKTQIEKYLEISKQSDKKENTDESTISTEKKQEKPVALANNERKRTLSSDDEIEPYEPNLEFELVTPIEPTFSVRDATQPTEFNDPNKPWVALSLERAKARAEARLAKIAARRQLAEIRIKTPAQEAVISEIKEISERIASLVQVKNMGLSTSDSSMTLKKLLQQKKERTAELSRLQSKQRSSARYRQRKKRCVESICAADPEVAAELMRLYQPTTLRVQIDNICPDLLQTMEEIARIGGATDSNPRVLTITPCSSLDELRSKIKERGFEIRRSSTFYRFIPSGIFTEDGKRHVNSVPVRLRKLQGIELPKHEDCHFVTASLRHIKDLAGTFGNECVFYLIQDRKSSVRIGRPAARGHSPFIMHLDYQISTANSTVMPPPVTHQLKPTVYASCNIDDAGLVGYSGPTYISIRSSKHDQFTCESEDMDFDCIVKLKEFDRTARNHLGVIKPIIIMNVDSLEPNDYTRFPRTLVSAINKFKKYNLDAFFIITQAPGQTSLNIVERRLANLSQNLTGLVLPHDYFGTHLNISGLTIDAEVEKMNIKKAGEVLGEVWSMDLIDSHPVIAEYIDPPSTIDDMIRLIDTQFVLNAAIDEICDEEEETPLHLRYNRHRSAPHLNSMINPQERPDYNIDEYWCATHIFQTQYTIQIIRCTKPECCGPWRSNYIQVFPHRFLPPPVPFDRSSNGVQLADIDKSIATTHPISPYYGTLYQRIQFHGIVMDGTKKLLLPFDFFCPSIQSKLSSRICAICKQYIPSATRLRNHYRVHQQRYASSSIDYKYNKEEELIDEPDPIDPTEISVHQINPNHSSVFLFTDMIDWLKSDFEEDPNIEIKPKSTASLANAAIRKERQLQEAAAAAIGMTPDSIRQLKPNEPIPIISVDNALTSTTNETICLDDIKIESDTISIVDVKTDNENMLNAMEQLAVTDDGNDLSNNQTDTLLSQYDDLSDLIDEI</sequence>
<organism evidence="4 5">
    <name type="scientific">Adineta steineri</name>
    <dbReference type="NCBI Taxonomy" id="433720"/>
    <lineage>
        <taxon>Eukaryota</taxon>
        <taxon>Metazoa</taxon>
        <taxon>Spiralia</taxon>
        <taxon>Gnathifera</taxon>
        <taxon>Rotifera</taxon>
        <taxon>Eurotatoria</taxon>
        <taxon>Bdelloidea</taxon>
        <taxon>Adinetida</taxon>
        <taxon>Adinetidae</taxon>
        <taxon>Adineta</taxon>
    </lineage>
</organism>
<feature type="coiled-coil region" evidence="1">
    <location>
        <begin position="144"/>
        <end position="171"/>
    </location>
</feature>
<keyword evidence="1" id="KW-0175">Coiled coil</keyword>
<evidence type="ECO:0000313" key="4">
    <source>
        <dbReference type="EMBL" id="CAF4013965.1"/>
    </source>
</evidence>
<feature type="domain" description="C2H2-type" evidence="3">
    <location>
        <begin position="797"/>
        <end position="817"/>
    </location>
</feature>
<dbReference type="PANTHER" id="PTHR46954">
    <property type="entry name" value="C2H2-TYPE DOMAIN-CONTAINING PROTEIN"/>
    <property type="match status" value="1"/>
</dbReference>
<dbReference type="InterPro" id="IPR013087">
    <property type="entry name" value="Znf_C2H2_type"/>
</dbReference>
<evidence type="ECO:0000313" key="5">
    <source>
        <dbReference type="Proteomes" id="UP000663881"/>
    </source>
</evidence>
<gene>
    <name evidence="4" type="ORF">OKA104_LOCUS30546</name>
</gene>